<dbReference type="InterPro" id="IPR037171">
    <property type="entry name" value="NagB/RpiA_transferase-like"/>
</dbReference>
<dbReference type="InterPro" id="IPR050313">
    <property type="entry name" value="Carb_Metab_HTH_regulators"/>
</dbReference>
<dbReference type="OrthoDB" id="9797223at2"/>
<dbReference type="EMBL" id="PJNW01000002">
    <property type="protein sequence ID" value="PKR90021.1"/>
    <property type="molecule type" value="Genomic_DNA"/>
</dbReference>
<dbReference type="InterPro" id="IPR036388">
    <property type="entry name" value="WH-like_DNA-bd_sf"/>
</dbReference>
<dbReference type="PANTHER" id="PTHR30363">
    <property type="entry name" value="HTH-TYPE TRANSCRIPTIONAL REGULATOR SRLR-RELATED"/>
    <property type="match status" value="1"/>
</dbReference>
<dbReference type="SUPFAM" id="SSF100950">
    <property type="entry name" value="NagB/RpiA/CoA transferase-like"/>
    <property type="match status" value="1"/>
</dbReference>
<keyword evidence="2" id="KW-0805">Transcription regulation</keyword>
<proteinExistence type="predicted"/>
<evidence type="ECO:0000313" key="6">
    <source>
        <dbReference type="Proteomes" id="UP000233491"/>
    </source>
</evidence>
<keyword evidence="1" id="KW-0678">Repressor</keyword>
<dbReference type="InterPro" id="IPR036390">
    <property type="entry name" value="WH_DNA-bd_sf"/>
</dbReference>
<dbReference type="Pfam" id="PF00455">
    <property type="entry name" value="DeoRC"/>
    <property type="match status" value="1"/>
</dbReference>
<comment type="caution">
    <text evidence="5">The sequence shown here is derived from an EMBL/GenBank/DDBJ whole genome shotgun (WGS) entry which is preliminary data.</text>
</comment>
<dbReference type="InterPro" id="IPR014036">
    <property type="entry name" value="DeoR-like_C"/>
</dbReference>
<dbReference type="GO" id="GO:0003700">
    <property type="term" value="F:DNA-binding transcription factor activity"/>
    <property type="evidence" value="ECO:0007669"/>
    <property type="project" value="InterPro"/>
</dbReference>
<evidence type="ECO:0000256" key="1">
    <source>
        <dbReference type="ARBA" id="ARBA00022491"/>
    </source>
</evidence>
<evidence type="ECO:0000256" key="3">
    <source>
        <dbReference type="ARBA" id="ARBA00023163"/>
    </source>
</evidence>
<name>A0A1I4VDJ9_9HYPH</name>
<dbReference type="PROSITE" id="PS51000">
    <property type="entry name" value="HTH_DEOR_2"/>
    <property type="match status" value="1"/>
</dbReference>
<feature type="domain" description="HTH deoR-type" evidence="4">
    <location>
        <begin position="6"/>
        <end position="61"/>
    </location>
</feature>
<keyword evidence="3" id="KW-0804">Transcription</keyword>
<dbReference type="PANTHER" id="PTHR30363:SF4">
    <property type="entry name" value="GLYCEROL-3-PHOSPHATE REGULON REPRESSOR"/>
    <property type="match status" value="1"/>
</dbReference>
<dbReference type="SMART" id="SM01134">
    <property type="entry name" value="DeoRC"/>
    <property type="match status" value="1"/>
</dbReference>
<dbReference type="RefSeq" id="WP_101287117.1">
    <property type="nucleotide sequence ID" value="NZ_FOUQ01000011.1"/>
</dbReference>
<dbReference type="SUPFAM" id="SSF46785">
    <property type="entry name" value="Winged helix' DNA-binding domain"/>
    <property type="match status" value="1"/>
</dbReference>
<accession>A0A1I4VDJ9</accession>
<protein>
    <submittedName>
        <fullName evidence="5">DeoR/GlpR transcriptional regulator</fullName>
    </submittedName>
</protein>
<dbReference type="InterPro" id="IPR001034">
    <property type="entry name" value="DeoR_HTH"/>
</dbReference>
<evidence type="ECO:0000259" key="4">
    <source>
        <dbReference type="PROSITE" id="PS51000"/>
    </source>
</evidence>
<keyword evidence="6" id="KW-1185">Reference proteome</keyword>
<evidence type="ECO:0000256" key="2">
    <source>
        <dbReference type="ARBA" id="ARBA00023015"/>
    </source>
</evidence>
<evidence type="ECO:0000313" key="5">
    <source>
        <dbReference type="EMBL" id="PKR90021.1"/>
    </source>
</evidence>
<gene>
    <name evidence="5" type="ORF">CXZ10_01100</name>
</gene>
<dbReference type="Gene3D" id="1.10.10.10">
    <property type="entry name" value="Winged helix-like DNA-binding domain superfamily/Winged helix DNA-binding domain"/>
    <property type="match status" value="1"/>
</dbReference>
<reference evidence="5 6" key="1">
    <citation type="submission" date="2017-12" db="EMBL/GenBank/DDBJ databases">
        <title>Anaerobic carbon monoxide metabolism by Pleomorphomonas carboxyditropha sp. nov., a new mesophilic hydrogenogenic carboxidotroph.</title>
        <authorList>
            <person name="Esquivel-Elizondo S."/>
            <person name="Krajmalnik-Brown R."/>
        </authorList>
    </citation>
    <scope>NUCLEOTIDE SEQUENCE [LARGE SCALE GENOMIC DNA]</scope>
    <source>
        <strain evidence="5 6">R5-392</strain>
    </source>
</reference>
<dbReference type="Proteomes" id="UP000233491">
    <property type="component" value="Unassembled WGS sequence"/>
</dbReference>
<sequence length="256" mass="26393">MTDELPLARRDLIAARLADGQSVASVQLATEFGVSEDAIRRDLRALAAEGLCRRVYGGALPLAARPLSARLGEGVDVKRALAARAAALAGRGDLIFLDAGSSHVALVDALPEDHGLTVATNSVDIAAAVLARQDIDLLMIGGAVDATVGGAVDAVAVEAVTRLAIDLAFVGVCGVSAEEGVGALNHADAIFKRAVMATSRRRAALVTSDKFEARAPYRIAPASAFSHFVVEQDAPETVVADLRRTGAEVLQAGDPP</sequence>
<dbReference type="Pfam" id="PF08220">
    <property type="entry name" value="HTH_DeoR"/>
    <property type="match status" value="1"/>
</dbReference>
<dbReference type="PRINTS" id="PR00037">
    <property type="entry name" value="HTHLACR"/>
</dbReference>
<dbReference type="SMART" id="SM00420">
    <property type="entry name" value="HTH_DEOR"/>
    <property type="match status" value="1"/>
</dbReference>
<organism evidence="5 6">
    <name type="scientific">Pleomorphomonas diazotrophica</name>
    <dbReference type="NCBI Taxonomy" id="1166257"/>
    <lineage>
        <taxon>Bacteria</taxon>
        <taxon>Pseudomonadati</taxon>
        <taxon>Pseudomonadota</taxon>
        <taxon>Alphaproteobacteria</taxon>
        <taxon>Hyphomicrobiales</taxon>
        <taxon>Pleomorphomonadaceae</taxon>
        <taxon>Pleomorphomonas</taxon>
    </lineage>
</organism>
<dbReference type="AlphaFoldDB" id="A0A1I4VDJ9"/>